<proteinExistence type="predicted"/>
<reference evidence="1" key="1">
    <citation type="submission" date="2021-06" db="EMBL/GenBank/DDBJ databases">
        <authorList>
            <person name="Kallberg Y."/>
            <person name="Tangrot J."/>
            <person name="Rosling A."/>
        </authorList>
    </citation>
    <scope>NUCLEOTIDE SEQUENCE</scope>
    <source>
        <strain evidence="1">CL356</strain>
    </source>
</reference>
<evidence type="ECO:0000313" key="2">
    <source>
        <dbReference type="Proteomes" id="UP000789525"/>
    </source>
</evidence>
<name>A0ACA9NGF7_9GLOM</name>
<feature type="non-terminal residue" evidence="1">
    <location>
        <position position="1"/>
    </location>
</feature>
<dbReference type="Proteomes" id="UP000789525">
    <property type="component" value="Unassembled WGS sequence"/>
</dbReference>
<sequence>PELAALLGMVRGGSAYPILVTGTFIKRDGYFELGRVVHGCCVRLSRALLAVTRSGSVNAFSAIEQAEAIPIPDKNRAIKKERSCSQSVFTPCMLVRQLAVASVLLYGSTNALWVRDVNGNWVRPSWEKRANQGDVLKLPLTNKGNKSYSTPVKMGTPFQEVQMAVSLSQNYICVASSQQQGASGFYNPTASSSYSAGSSSVAFTNTAGTAVQASFASETCDVAEFTYNASVAITAPAVTDTLYPDGCHGILGYGVDPKPDVPTNSTLLEAVCGIELNRDEPGLQGGTFTMGGKDETAFTGEFTVLNVPGADAAPNRPSWTVPLDDISARVSETSDNSTSFLQDPYLAIPGTAASNLYAQVEGATEVPATTASTGLSTGNRRYTVPCGSKVTLTLTFGGKSFPMDIQDFISKEGDVTFGAIFDDQGAPTFNVAFADKATRTATTGSGTPTGSASATATVSNGSTGNAFMNAPTTSLVSLLLGEDQATLRDASSFKRGECPMAKAALDRYTLGNIVGWIRVFVNVDLGWNGGCMVAARVEARVKRLYSITSCKITGGGSKID</sequence>
<gene>
    <name evidence="1" type="ORF">ACOLOM_LOCUS8179</name>
</gene>
<keyword evidence="2" id="KW-1185">Reference proteome</keyword>
<organism evidence="1 2">
    <name type="scientific">Acaulospora colombiana</name>
    <dbReference type="NCBI Taxonomy" id="27376"/>
    <lineage>
        <taxon>Eukaryota</taxon>
        <taxon>Fungi</taxon>
        <taxon>Fungi incertae sedis</taxon>
        <taxon>Mucoromycota</taxon>
        <taxon>Glomeromycotina</taxon>
        <taxon>Glomeromycetes</taxon>
        <taxon>Diversisporales</taxon>
        <taxon>Acaulosporaceae</taxon>
        <taxon>Acaulospora</taxon>
    </lineage>
</organism>
<evidence type="ECO:0000313" key="1">
    <source>
        <dbReference type="EMBL" id="CAG8648744.1"/>
    </source>
</evidence>
<dbReference type="EMBL" id="CAJVPT010020524">
    <property type="protein sequence ID" value="CAG8648744.1"/>
    <property type="molecule type" value="Genomic_DNA"/>
</dbReference>
<protein>
    <submittedName>
        <fullName evidence="1">13224_t:CDS:1</fullName>
    </submittedName>
</protein>
<accession>A0ACA9NGF7</accession>
<comment type="caution">
    <text evidence="1">The sequence shown here is derived from an EMBL/GenBank/DDBJ whole genome shotgun (WGS) entry which is preliminary data.</text>
</comment>